<evidence type="ECO:0000313" key="1">
    <source>
        <dbReference type="EMBL" id="GGF75215.1"/>
    </source>
</evidence>
<proteinExistence type="predicted"/>
<reference evidence="1" key="2">
    <citation type="submission" date="2020-09" db="EMBL/GenBank/DDBJ databases">
        <authorList>
            <person name="Sun Q."/>
            <person name="Sedlacek I."/>
        </authorList>
    </citation>
    <scope>NUCLEOTIDE SEQUENCE</scope>
    <source>
        <strain evidence="1">CCM 7897</strain>
    </source>
</reference>
<keyword evidence="2" id="KW-1185">Reference proteome</keyword>
<accession>A0A917C9I0</accession>
<dbReference type="AlphaFoldDB" id="A0A917C9I0"/>
<organism evidence="1 2">
    <name type="scientific">Azorhizobium oxalatiphilum</name>
    <dbReference type="NCBI Taxonomy" id="980631"/>
    <lineage>
        <taxon>Bacteria</taxon>
        <taxon>Pseudomonadati</taxon>
        <taxon>Pseudomonadota</taxon>
        <taxon>Alphaproteobacteria</taxon>
        <taxon>Hyphomicrobiales</taxon>
        <taxon>Xanthobacteraceae</taxon>
        <taxon>Azorhizobium</taxon>
    </lineage>
</organism>
<name>A0A917C9I0_9HYPH</name>
<dbReference type="EMBL" id="BMCT01000006">
    <property type="protein sequence ID" value="GGF75215.1"/>
    <property type="molecule type" value="Genomic_DNA"/>
</dbReference>
<sequence>MSDATLDIPLPLAGSNVDLAVLVSALVARSPYRSALTPLLHDITRIALANVQLRAALADIALRSDFSRTNTLRRCDLGAAAAPITAFLEQVYFSSPGFLKSVGEWPVGGARG</sequence>
<dbReference type="Proteomes" id="UP000606044">
    <property type="component" value="Unassembled WGS sequence"/>
</dbReference>
<gene>
    <name evidence="1" type="ORF">GCM10007301_38850</name>
</gene>
<comment type="caution">
    <text evidence="1">The sequence shown here is derived from an EMBL/GenBank/DDBJ whole genome shotgun (WGS) entry which is preliminary data.</text>
</comment>
<evidence type="ECO:0000313" key="2">
    <source>
        <dbReference type="Proteomes" id="UP000606044"/>
    </source>
</evidence>
<dbReference type="RefSeq" id="WP_188581658.1">
    <property type="nucleotide sequence ID" value="NZ_BMCT01000006.1"/>
</dbReference>
<reference evidence="1" key="1">
    <citation type="journal article" date="2014" name="Int. J. Syst. Evol. Microbiol.">
        <title>Complete genome sequence of Corynebacterium casei LMG S-19264T (=DSM 44701T), isolated from a smear-ripened cheese.</title>
        <authorList>
            <consortium name="US DOE Joint Genome Institute (JGI-PGF)"/>
            <person name="Walter F."/>
            <person name="Albersmeier A."/>
            <person name="Kalinowski J."/>
            <person name="Ruckert C."/>
        </authorList>
    </citation>
    <scope>NUCLEOTIDE SEQUENCE</scope>
    <source>
        <strain evidence="1">CCM 7897</strain>
    </source>
</reference>
<protein>
    <submittedName>
        <fullName evidence="1">Uncharacterized protein</fullName>
    </submittedName>
</protein>